<evidence type="ECO:0000313" key="2">
    <source>
        <dbReference type="EMBL" id="OGG58374.1"/>
    </source>
</evidence>
<feature type="transmembrane region" description="Helical" evidence="1">
    <location>
        <begin position="87"/>
        <end position="104"/>
    </location>
</feature>
<feature type="transmembrane region" description="Helical" evidence="1">
    <location>
        <begin position="12"/>
        <end position="36"/>
    </location>
</feature>
<feature type="transmembrane region" description="Helical" evidence="1">
    <location>
        <begin position="57"/>
        <end position="75"/>
    </location>
</feature>
<name>A0A1F6DAD4_9BACT</name>
<comment type="caution">
    <text evidence="2">The sequence shown here is derived from an EMBL/GenBank/DDBJ whole genome shotgun (WGS) entry which is preliminary data.</text>
</comment>
<evidence type="ECO:0000256" key="1">
    <source>
        <dbReference type="SAM" id="Phobius"/>
    </source>
</evidence>
<organism evidence="2 3">
    <name type="scientific">Candidatus Kaiserbacteria bacterium RIFCSPHIGHO2_02_FULL_49_16</name>
    <dbReference type="NCBI Taxonomy" id="1798490"/>
    <lineage>
        <taxon>Bacteria</taxon>
        <taxon>Candidatus Kaiseribacteriota</taxon>
    </lineage>
</organism>
<sequence>MDTMLLALSDTGLALTLVFSAFIAWLSAYLISDFLGDAATKRGREYIAKEFSRAEDPGAAVIAGLILLVLVLSALELESWVRGRASVFVGFFLLTSAICGWRSLRSNDVPFGVLLAGVVVSVCATGFWYLLAESGYAHPIAATIQALILIALNPFAVFWVHRQYRSRR</sequence>
<dbReference type="Proteomes" id="UP000178042">
    <property type="component" value="Unassembled WGS sequence"/>
</dbReference>
<accession>A0A1F6DAD4</accession>
<feature type="transmembrane region" description="Helical" evidence="1">
    <location>
        <begin position="136"/>
        <end position="160"/>
    </location>
</feature>
<protein>
    <submittedName>
        <fullName evidence="2">Uncharacterized protein</fullName>
    </submittedName>
</protein>
<reference evidence="2 3" key="1">
    <citation type="journal article" date="2016" name="Nat. Commun.">
        <title>Thousands of microbial genomes shed light on interconnected biogeochemical processes in an aquifer system.</title>
        <authorList>
            <person name="Anantharaman K."/>
            <person name="Brown C.T."/>
            <person name="Hug L.A."/>
            <person name="Sharon I."/>
            <person name="Castelle C.J."/>
            <person name="Probst A.J."/>
            <person name="Thomas B.C."/>
            <person name="Singh A."/>
            <person name="Wilkins M.J."/>
            <person name="Karaoz U."/>
            <person name="Brodie E.L."/>
            <person name="Williams K.H."/>
            <person name="Hubbard S.S."/>
            <person name="Banfield J.F."/>
        </authorList>
    </citation>
    <scope>NUCLEOTIDE SEQUENCE [LARGE SCALE GENOMIC DNA]</scope>
</reference>
<keyword evidence="1" id="KW-0472">Membrane</keyword>
<keyword evidence="1" id="KW-0812">Transmembrane</keyword>
<gene>
    <name evidence="2" type="ORF">A3C86_04315</name>
</gene>
<evidence type="ECO:0000313" key="3">
    <source>
        <dbReference type="Proteomes" id="UP000178042"/>
    </source>
</evidence>
<proteinExistence type="predicted"/>
<feature type="transmembrane region" description="Helical" evidence="1">
    <location>
        <begin position="111"/>
        <end position="130"/>
    </location>
</feature>
<keyword evidence="1" id="KW-1133">Transmembrane helix</keyword>
<dbReference type="EMBL" id="MFLD01000041">
    <property type="protein sequence ID" value="OGG58374.1"/>
    <property type="molecule type" value="Genomic_DNA"/>
</dbReference>
<dbReference type="AlphaFoldDB" id="A0A1F6DAD4"/>